<name>W0V6D6_9BURK</name>
<feature type="domain" description="Putative type VI secretion system Rhs element associated Vgr" evidence="4">
    <location>
        <begin position="510"/>
        <end position="614"/>
    </location>
</feature>
<dbReference type="SUPFAM" id="SSF69255">
    <property type="entry name" value="gp5 N-terminal domain-like"/>
    <property type="match status" value="1"/>
</dbReference>
<dbReference type="InterPro" id="IPR017847">
    <property type="entry name" value="T6SS_RhsGE_Vgr_subset"/>
</dbReference>
<dbReference type="RefSeq" id="WP_051780631.1">
    <property type="nucleotide sequence ID" value="NZ_BCTH01000079.1"/>
</dbReference>
<dbReference type="OrthoDB" id="1907165at2"/>
<dbReference type="Gene3D" id="2.30.110.50">
    <property type="match status" value="1"/>
</dbReference>
<dbReference type="Pfam" id="PF10106">
    <property type="entry name" value="DUF2345"/>
    <property type="match status" value="1"/>
</dbReference>
<dbReference type="SUPFAM" id="SSF69279">
    <property type="entry name" value="Phage tail proteins"/>
    <property type="match status" value="2"/>
</dbReference>
<dbReference type="Pfam" id="PF04717">
    <property type="entry name" value="Phage_base_V"/>
    <property type="match status" value="1"/>
</dbReference>
<dbReference type="STRING" id="1349767.GJA_2279"/>
<organism evidence="5 6">
    <name type="scientific">Janthinobacterium agaricidamnosum NBRC 102515 = DSM 9628</name>
    <dbReference type="NCBI Taxonomy" id="1349767"/>
    <lineage>
        <taxon>Bacteria</taxon>
        <taxon>Pseudomonadati</taxon>
        <taxon>Pseudomonadota</taxon>
        <taxon>Betaproteobacteria</taxon>
        <taxon>Burkholderiales</taxon>
        <taxon>Oxalobacteraceae</taxon>
        <taxon>Janthinobacterium</taxon>
    </lineage>
</organism>
<reference evidence="5 6" key="1">
    <citation type="journal article" date="2015" name="Genome Announc.">
        <title>Genome Sequence of Mushroom Soft-Rot Pathogen Janthinobacterium agaricidamnosum.</title>
        <authorList>
            <person name="Graupner K."/>
            <person name="Lackner G."/>
            <person name="Hertweck C."/>
        </authorList>
    </citation>
    <scope>NUCLEOTIDE SEQUENCE [LARGE SCALE GENOMIC DNA]</scope>
    <source>
        <strain evidence="6">NBRC 102515 / DSM 9628</strain>
    </source>
</reference>
<dbReference type="NCBIfam" id="TIGR01646">
    <property type="entry name" value="vgr_GE"/>
    <property type="match status" value="1"/>
</dbReference>
<accession>W0V6D6</accession>
<dbReference type="Pfam" id="PF13296">
    <property type="entry name" value="T6SS_Vgr"/>
    <property type="match status" value="1"/>
</dbReference>
<dbReference type="KEGG" id="jag:GJA_2279"/>
<dbReference type="EMBL" id="HG322949">
    <property type="protein sequence ID" value="CDG82913.1"/>
    <property type="molecule type" value="Genomic_DNA"/>
</dbReference>
<evidence type="ECO:0000259" key="4">
    <source>
        <dbReference type="Pfam" id="PF13296"/>
    </source>
</evidence>
<sequence>MSAVLSSLQELSGSRQHQRILRLSFPNDDGPDAVLLANRLEADEGLSRDFEFVVEVLADNAAIPLKALQGKMVAIELVRGDGSLRYFNGIVFEFSLVKTDGGLVFYSMVLRPWLAYLALRKNNRLFHGRSLRQQAADIFGDYGTLADWDFKVSGDEALTMVTQFDESDHNFLSRRWEAAGLFYHYEHGASGHRLVVGDDSGAAAAIDGASPVIRFQRHGGAREEEAIGEWMAARRLLASQIGLSSFNFKQPMPLHANSRSINQQGDVLPVESYEYTGAHGIKSRQDGEDQARRRMEEIEVDGKHYAARGNNRFSMPGRWFRLTDHFNGADETSGQPDGDDEFLIVSVHHSVSNNYLQNAELPASYDNRLLCLRKSIPWRPGRGFNSQRTKILAPQTATVVTPQGENILVDAFGRIKVQFHWDRIGQNDEKSSAWVRVASAWAGAELGWNAIPRHGMEVVVQWLDGEPDHPLVTGCVYNQQNMPPWKLPGQQTLTGLRSRELSPDHGNAPGGRGNALVLDDTNGKIQAQLKSDHQHSQLSLGHIARIDDTTGRKDERGQGFALETGGAGALRAAKGLLLSTDGRARAQGGVLSRDELLSCLEQALDIARGLGKAASSQQGGKRETGAQQGLFEAVASLGHGVGNEADASGPAAAGQAVIALSAVAGIASATPKDQTHYAGHNIDTVAGKNQQHYAMGDILHTAANNIEQFAVDGDVRLIAHKGKLIQQAQHNSMELTADKSLTLTSVNDGILIRAEKYLLLQVGSSFLRMTPDQITIDAKTLNLQSDAPSISPARGAATEMPTFEVGDAQRKFVAHFDGDQSARAADYHYKIKLKDGKVIEGITDADGQTELAQTDAIHIAELSFWKPAT</sequence>
<proteinExistence type="inferred from homology"/>
<dbReference type="NCBIfam" id="TIGR03361">
    <property type="entry name" value="VI_Rhs_Vgr"/>
    <property type="match status" value="1"/>
</dbReference>
<dbReference type="Pfam" id="PF05954">
    <property type="entry name" value="Phage_GPD"/>
    <property type="match status" value="1"/>
</dbReference>
<evidence type="ECO:0000256" key="1">
    <source>
        <dbReference type="ARBA" id="ARBA00005558"/>
    </source>
</evidence>
<evidence type="ECO:0000259" key="3">
    <source>
        <dbReference type="Pfam" id="PF10106"/>
    </source>
</evidence>
<dbReference type="InterPro" id="IPR018769">
    <property type="entry name" value="VgrG2_DUF2345"/>
</dbReference>
<feature type="domain" description="DUF2345" evidence="3">
    <location>
        <begin position="651"/>
        <end position="778"/>
    </location>
</feature>
<dbReference type="Proteomes" id="UP000027604">
    <property type="component" value="Chromosome I"/>
</dbReference>
<dbReference type="eggNOG" id="COG4253">
    <property type="taxonomic scope" value="Bacteria"/>
</dbReference>
<dbReference type="Gene3D" id="3.55.50.10">
    <property type="entry name" value="Baseplate protein-like domains"/>
    <property type="match status" value="1"/>
</dbReference>
<dbReference type="InterPro" id="IPR037026">
    <property type="entry name" value="Vgr_OB-fold_dom_sf"/>
</dbReference>
<dbReference type="AlphaFoldDB" id="W0V6D6"/>
<evidence type="ECO:0000313" key="5">
    <source>
        <dbReference type="EMBL" id="CDG82913.1"/>
    </source>
</evidence>
<dbReference type="Gene3D" id="4.10.220.110">
    <property type="match status" value="1"/>
</dbReference>
<dbReference type="PATRIC" id="fig|1349767.4.peg.4027"/>
<feature type="domain" description="Gp5/Type VI secretion system Vgr protein OB-fold" evidence="2">
    <location>
        <begin position="410"/>
        <end position="477"/>
    </location>
</feature>
<dbReference type="InterPro" id="IPR006533">
    <property type="entry name" value="T6SS_Vgr_RhsGE"/>
</dbReference>
<dbReference type="eggNOG" id="COG3501">
    <property type="taxonomic scope" value="Bacteria"/>
</dbReference>
<comment type="similarity">
    <text evidence="1">Belongs to the VgrG protein family.</text>
</comment>
<gene>
    <name evidence="5" type="ORF">GJA_2279</name>
</gene>
<dbReference type="HOGENOM" id="CLU_004121_1_4_4"/>
<evidence type="ECO:0000259" key="2">
    <source>
        <dbReference type="Pfam" id="PF04717"/>
    </source>
</evidence>
<dbReference type="InterPro" id="IPR028244">
    <property type="entry name" value="T6SS_Rhs_Vgr_dom"/>
</dbReference>
<keyword evidence="6" id="KW-1185">Reference proteome</keyword>
<protein>
    <submittedName>
        <fullName evidence="5">Rhs element Vgr family protein</fullName>
    </submittedName>
</protein>
<dbReference type="Gene3D" id="2.40.50.230">
    <property type="entry name" value="Gp5 N-terminal domain"/>
    <property type="match status" value="1"/>
</dbReference>
<dbReference type="SUPFAM" id="SSF69349">
    <property type="entry name" value="Phage fibre proteins"/>
    <property type="match status" value="2"/>
</dbReference>
<dbReference type="InterPro" id="IPR006531">
    <property type="entry name" value="Gp5/Vgr_OB"/>
</dbReference>
<evidence type="ECO:0000313" key="6">
    <source>
        <dbReference type="Proteomes" id="UP000027604"/>
    </source>
</evidence>